<dbReference type="GO" id="GO:0005524">
    <property type="term" value="F:ATP binding"/>
    <property type="evidence" value="ECO:0007669"/>
    <property type="project" value="UniProtKB-KW"/>
</dbReference>
<evidence type="ECO:0000256" key="1">
    <source>
        <dbReference type="ARBA" id="ARBA00006611"/>
    </source>
</evidence>
<dbReference type="EMBL" id="JH603169">
    <property type="protein sequence ID" value="EIC22483.1"/>
    <property type="molecule type" value="Genomic_DNA"/>
</dbReference>
<dbReference type="GO" id="GO:0005886">
    <property type="term" value="C:plasma membrane"/>
    <property type="evidence" value="ECO:0007669"/>
    <property type="project" value="TreeGrafter"/>
</dbReference>
<evidence type="ECO:0000256" key="3">
    <source>
        <dbReference type="ARBA" id="ARBA00022840"/>
    </source>
</evidence>
<dbReference type="PANTHER" id="PTHR30258:SF1">
    <property type="entry name" value="PROTEIN TRANSPORT PROTEIN HOFB HOMOLOG"/>
    <property type="match status" value="1"/>
</dbReference>
<dbReference type="Gene3D" id="3.30.300.160">
    <property type="entry name" value="Type II secretion system, protein E, N-terminal domain"/>
    <property type="match status" value="1"/>
</dbReference>
<dbReference type="InterPro" id="IPR037257">
    <property type="entry name" value="T2SS_E_N_sf"/>
</dbReference>
<dbReference type="OrthoDB" id="9804785at2"/>
<reference evidence="7" key="1">
    <citation type="submission" date="2011-06" db="EMBL/GenBank/DDBJ databases">
        <authorList>
            <consortium name="US DOE Joint Genome Institute (JGI-PGF)"/>
            <person name="Lucas S."/>
            <person name="Han J."/>
            <person name="Lapidus A."/>
            <person name="Cheng J.-F."/>
            <person name="Goodwin L."/>
            <person name="Pitluck S."/>
            <person name="Peters L."/>
            <person name="Land M.L."/>
            <person name="Hauser L."/>
            <person name="Vogl K."/>
            <person name="Liu Z."/>
            <person name="Overmann J."/>
            <person name="Frigaard N.-U."/>
            <person name="Bryant D.A."/>
            <person name="Woyke T.J."/>
        </authorList>
    </citation>
    <scope>NUCLEOTIDE SEQUENCE [LARGE SCALE GENOMIC DNA]</scope>
    <source>
        <strain evidence="7">970</strain>
    </source>
</reference>
<dbReference type="SUPFAM" id="SSF52540">
    <property type="entry name" value="P-loop containing nucleoside triphosphate hydrolases"/>
    <property type="match status" value="1"/>
</dbReference>
<keyword evidence="2" id="KW-0547">Nucleotide-binding</keyword>
<reference evidence="6 7" key="2">
    <citation type="submission" date="2011-11" db="EMBL/GenBank/DDBJ databases">
        <authorList>
            <consortium name="US DOE Joint Genome Institute"/>
            <person name="Lucas S."/>
            <person name="Han J."/>
            <person name="Lapidus A."/>
            <person name="Cheng J.-F."/>
            <person name="Goodwin L."/>
            <person name="Pitluck S."/>
            <person name="Peters L."/>
            <person name="Ovchinnikova G."/>
            <person name="Zhang X."/>
            <person name="Detter J.C."/>
            <person name="Han C."/>
            <person name="Tapia R."/>
            <person name="Land M."/>
            <person name="Hauser L."/>
            <person name="Kyrpides N."/>
            <person name="Ivanova N."/>
            <person name="Pagani I."/>
            <person name="Vogl K."/>
            <person name="Liu Z."/>
            <person name="Overmann J."/>
            <person name="Frigaard N.-U."/>
            <person name="Bryant D."/>
            <person name="Woyke T."/>
        </authorList>
    </citation>
    <scope>NUCLEOTIDE SEQUENCE [LARGE SCALE GENOMIC DNA]</scope>
    <source>
        <strain evidence="6 7">970</strain>
    </source>
</reference>
<sequence length="805" mass="89667">MLDSQTQSGIPPEVLPQFPSPASSARDTDQAVHRGDQVIIKRPDGSQINGRLINFDPEQGLVRLESKEDLLEIHLSDIKIMHLPIWRQLVQATDSGDQKGQPVSIDCQPFVVRFKDGDEMKGQTVGFYHDRNGLYLFPAQNQTRYVRVFISQTQIDKEHIGRRTKKVQAMDSIMSHSEMGQTPSVHKGNPDQSLGDFLTQKAVVTAADLRDALSKQKEMPSVRLGSILVQQKLITEEQLEQALAEQKQSRNLPLGKLLVEMGLLKEADIQHALARKLGIPFVNLQRFKLDPLLCDLVPEDLAREHNVLALDSHGDNLIIALPNPLDWHAIEAVRFATGKQIETVMAPHEAIDSIINQVYGSRGLEELTFDEEAHGEEEDNSNDAATQDHVVVRLVNKLIVDAVSLGISDIHIEPQLDKHPSRVRMRRDGQLIQHAEFPSNLNRAVVSRIKVMAAMDMTSTMKPQDGKIDFSRFGKLKLELRVATIPTVNGREDVVMRLLQRGDPIPLSAMKLTPEIENSLNTLIHRPFGMFLVCGPTGSGKTTTLHSVLAELNSTERKIWTAEDPVEITQAGLRQMPIDARKGVNFATALRAFLRADPDVIMIGEMRDDETAQMAIKASLTGHLVLSTLHTNTAPDSVVRLLDMGMDPFNFADALQGILAQRLVRRLCENCREPYVPGEDELTTLMDIYLSDFAPSDDPELAPPTRKDLMQDWRKRFAGEDGALHLFRAKGCPECNDTGYKGRLGVHELLASSRRIRGLIAMHAKVAELRMHAMSEGMRTLRQDGIFKVLAGATDLAQVKTLSAD</sequence>
<gene>
    <name evidence="6" type="ORF">Thi970DRAFT_02749</name>
</gene>
<dbReference type="Proteomes" id="UP000002964">
    <property type="component" value="Unassembled WGS sequence"/>
</dbReference>
<dbReference type="PANTHER" id="PTHR30258">
    <property type="entry name" value="TYPE II SECRETION SYSTEM PROTEIN GSPE-RELATED"/>
    <property type="match status" value="1"/>
</dbReference>
<dbReference type="GO" id="GO:0016887">
    <property type="term" value="F:ATP hydrolysis activity"/>
    <property type="evidence" value="ECO:0007669"/>
    <property type="project" value="TreeGrafter"/>
</dbReference>
<proteinExistence type="inferred from homology"/>
<protein>
    <submittedName>
        <fullName evidence="6">Type II secretory pathway, ATPase PulE/Tfp pilus assembly pathway, ATPase PilB</fullName>
    </submittedName>
</protein>
<evidence type="ECO:0000259" key="5">
    <source>
        <dbReference type="PROSITE" id="PS00662"/>
    </source>
</evidence>
<dbReference type="SMART" id="SM00382">
    <property type="entry name" value="AAA"/>
    <property type="match status" value="1"/>
</dbReference>
<dbReference type="InterPro" id="IPR007831">
    <property type="entry name" value="T2SS_GspE_N"/>
</dbReference>
<dbReference type="InterPro" id="IPR003593">
    <property type="entry name" value="AAA+_ATPase"/>
</dbReference>
<dbReference type="FunFam" id="3.30.300.160:FF:000002">
    <property type="entry name" value="Type II secretion system protein E"/>
    <property type="match status" value="1"/>
</dbReference>
<dbReference type="Gene3D" id="3.40.50.300">
    <property type="entry name" value="P-loop containing nucleotide triphosphate hydrolases"/>
    <property type="match status" value="1"/>
</dbReference>
<evidence type="ECO:0000313" key="7">
    <source>
        <dbReference type="Proteomes" id="UP000002964"/>
    </source>
</evidence>
<feature type="domain" description="Bacterial type II secretion system protein E" evidence="5">
    <location>
        <begin position="594"/>
        <end position="608"/>
    </location>
</feature>
<evidence type="ECO:0000256" key="2">
    <source>
        <dbReference type="ARBA" id="ARBA00022741"/>
    </source>
</evidence>
<evidence type="ECO:0000256" key="4">
    <source>
        <dbReference type="SAM" id="MobiDB-lite"/>
    </source>
</evidence>
<comment type="similarity">
    <text evidence="1">Belongs to the GSP E family.</text>
</comment>
<dbReference type="InterPro" id="IPR027417">
    <property type="entry name" value="P-loop_NTPase"/>
</dbReference>
<organism evidence="6 7">
    <name type="scientific">Thiorhodovibrio frisius</name>
    <dbReference type="NCBI Taxonomy" id="631362"/>
    <lineage>
        <taxon>Bacteria</taxon>
        <taxon>Pseudomonadati</taxon>
        <taxon>Pseudomonadota</taxon>
        <taxon>Gammaproteobacteria</taxon>
        <taxon>Chromatiales</taxon>
        <taxon>Chromatiaceae</taxon>
        <taxon>Thiorhodovibrio</taxon>
    </lineage>
</organism>
<dbReference type="PROSITE" id="PS00662">
    <property type="entry name" value="T2SP_E"/>
    <property type="match status" value="1"/>
</dbReference>
<dbReference type="SUPFAM" id="SSF160246">
    <property type="entry name" value="EspE N-terminal domain-like"/>
    <property type="match status" value="1"/>
</dbReference>
<dbReference type="STRING" id="631362.Thi970DRAFT_02749"/>
<dbReference type="CDD" id="cd01129">
    <property type="entry name" value="PulE-GspE-like"/>
    <property type="match status" value="1"/>
</dbReference>
<feature type="region of interest" description="Disordered" evidence="4">
    <location>
        <begin position="1"/>
        <end position="32"/>
    </location>
</feature>
<name>H8Z1D4_9GAMM</name>
<evidence type="ECO:0000313" key="6">
    <source>
        <dbReference type="EMBL" id="EIC22483.1"/>
    </source>
</evidence>
<dbReference type="Pfam" id="PF05157">
    <property type="entry name" value="MshEN"/>
    <property type="match status" value="1"/>
</dbReference>
<dbReference type="HOGENOM" id="CLU_013446_10_1_6"/>
<keyword evidence="3" id="KW-0067">ATP-binding</keyword>
<dbReference type="Gene3D" id="3.30.450.90">
    <property type="match status" value="1"/>
</dbReference>
<dbReference type="Pfam" id="PF00437">
    <property type="entry name" value="T2SSE"/>
    <property type="match status" value="1"/>
</dbReference>
<dbReference type="eggNOG" id="COG2804">
    <property type="taxonomic scope" value="Bacteria"/>
</dbReference>
<dbReference type="InterPro" id="IPR001482">
    <property type="entry name" value="T2SS/T4SS_dom"/>
</dbReference>
<accession>H8Z1D4</accession>
<keyword evidence="7" id="KW-1185">Reference proteome</keyword>
<dbReference type="AlphaFoldDB" id="H8Z1D4"/>